<dbReference type="PANTHER" id="PTHR43736">
    <property type="entry name" value="ADP-RIBOSE PYROPHOSPHATASE"/>
    <property type="match status" value="1"/>
</dbReference>
<dbReference type="InterPro" id="IPR015797">
    <property type="entry name" value="NUDIX_hydrolase-like_dom_sf"/>
</dbReference>
<dbReference type="Gene3D" id="3.90.79.10">
    <property type="entry name" value="Nucleoside Triphosphate Pyrophosphohydrolase"/>
    <property type="match status" value="1"/>
</dbReference>
<organism evidence="3 4">
    <name type="scientific">Corynespora cassiicola Philippines</name>
    <dbReference type="NCBI Taxonomy" id="1448308"/>
    <lineage>
        <taxon>Eukaryota</taxon>
        <taxon>Fungi</taxon>
        <taxon>Dikarya</taxon>
        <taxon>Ascomycota</taxon>
        <taxon>Pezizomycotina</taxon>
        <taxon>Dothideomycetes</taxon>
        <taxon>Pleosporomycetidae</taxon>
        <taxon>Pleosporales</taxon>
        <taxon>Corynesporascaceae</taxon>
        <taxon>Corynespora</taxon>
    </lineage>
</organism>
<evidence type="ECO:0000259" key="2">
    <source>
        <dbReference type="PROSITE" id="PS51462"/>
    </source>
</evidence>
<keyword evidence="4" id="KW-1185">Reference proteome</keyword>
<name>A0A2T2NUW4_CORCC</name>
<sequence length="181" mass="20141">MSTLEYPKSLEEYAVPEKDFYARNPQYQALVTGIVVFDNDGKLLLVQRAADEKAFPNLWEIPGGGVDEPDETILHAAARELKEEAGLEATRVVRKVGEFGWTSTNKKTGTEMRCLKLTFEMEVKSLDTVALDPAEHQAYLYATEGEVTADRVGEVALRYVSSPSKAIKLDAFRLRREGAPS</sequence>
<dbReference type="PANTHER" id="PTHR43736:SF1">
    <property type="entry name" value="DIHYDRONEOPTERIN TRIPHOSPHATE DIPHOSPHATASE"/>
    <property type="match status" value="1"/>
</dbReference>
<protein>
    <recommendedName>
        <fullName evidence="2">Nudix hydrolase domain-containing protein</fullName>
    </recommendedName>
</protein>
<dbReference type="PROSITE" id="PS00893">
    <property type="entry name" value="NUDIX_BOX"/>
    <property type="match status" value="1"/>
</dbReference>
<dbReference type="PROSITE" id="PS51462">
    <property type="entry name" value="NUDIX"/>
    <property type="match status" value="1"/>
</dbReference>
<dbReference type="Proteomes" id="UP000240883">
    <property type="component" value="Unassembled WGS sequence"/>
</dbReference>
<feature type="domain" description="Nudix hydrolase" evidence="2">
    <location>
        <begin position="27"/>
        <end position="173"/>
    </location>
</feature>
<proteinExistence type="predicted"/>
<keyword evidence="1" id="KW-0378">Hydrolase</keyword>
<dbReference type="STRING" id="1448308.A0A2T2NUW4"/>
<dbReference type="GO" id="GO:0016787">
    <property type="term" value="F:hydrolase activity"/>
    <property type="evidence" value="ECO:0007669"/>
    <property type="project" value="UniProtKB-KW"/>
</dbReference>
<dbReference type="InterPro" id="IPR000086">
    <property type="entry name" value="NUDIX_hydrolase_dom"/>
</dbReference>
<accession>A0A2T2NUW4</accession>
<dbReference type="Pfam" id="PF00293">
    <property type="entry name" value="NUDIX"/>
    <property type="match status" value="1"/>
</dbReference>
<evidence type="ECO:0000256" key="1">
    <source>
        <dbReference type="ARBA" id="ARBA00022801"/>
    </source>
</evidence>
<evidence type="ECO:0000313" key="4">
    <source>
        <dbReference type="Proteomes" id="UP000240883"/>
    </source>
</evidence>
<gene>
    <name evidence="3" type="ORF">BS50DRAFT_572376</name>
</gene>
<dbReference type="CDD" id="cd02883">
    <property type="entry name" value="NUDIX_Hydrolase"/>
    <property type="match status" value="1"/>
</dbReference>
<dbReference type="EMBL" id="KZ678133">
    <property type="protein sequence ID" value="PSN69217.1"/>
    <property type="molecule type" value="Genomic_DNA"/>
</dbReference>
<dbReference type="OrthoDB" id="276276at2759"/>
<evidence type="ECO:0000313" key="3">
    <source>
        <dbReference type="EMBL" id="PSN69217.1"/>
    </source>
</evidence>
<reference evidence="3 4" key="1">
    <citation type="journal article" date="2018" name="Front. Microbiol.">
        <title>Genome-Wide Analysis of Corynespora cassiicola Leaf Fall Disease Putative Effectors.</title>
        <authorList>
            <person name="Lopez D."/>
            <person name="Ribeiro S."/>
            <person name="Label P."/>
            <person name="Fumanal B."/>
            <person name="Venisse J.S."/>
            <person name="Kohler A."/>
            <person name="de Oliveira R.R."/>
            <person name="Labutti K."/>
            <person name="Lipzen A."/>
            <person name="Lail K."/>
            <person name="Bauer D."/>
            <person name="Ohm R.A."/>
            <person name="Barry K.W."/>
            <person name="Spatafora J."/>
            <person name="Grigoriev I.V."/>
            <person name="Martin F.M."/>
            <person name="Pujade-Renaud V."/>
        </authorList>
    </citation>
    <scope>NUCLEOTIDE SEQUENCE [LARGE SCALE GENOMIC DNA]</scope>
    <source>
        <strain evidence="3 4">Philippines</strain>
    </source>
</reference>
<dbReference type="InterPro" id="IPR020084">
    <property type="entry name" value="NUDIX_hydrolase_CS"/>
</dbReference>
<dbReference type="AlphaFoldDB" id="A0A2T2NUW4"/>
<dbReference type="SUPFAM" id="SSF55811">
    <property type="entry name" value="Nudix"/>
    <property type="match status" value="1"/>
</dbReference>